<protein>
    <submittedName>
        <fullName evidence="4">Uncharacterized protein</fullName>
    </submittedName>
</protein>
<dbReference type="VEuPathDB" id="PlasmoDB:PVPAM_140051400"/>
<feature type="compositionally biased region" description="Basic and acidic residues" evidence="1">
    <location>
        <begin position="856"/>
        <end position="881"/>
    </location>
</feature>
<dbReference type="InterPro" id="IPR017884">
    <property type="entry name" value="SANT_dom"/>
</dbReference>
<feature type="compositionally biased region" description="Low complexity" evidence="1">
    <location>
        <begin position="649"/>
        <end position="671"/>
    </location>
</feature>
<feature type="region of interest" description="Disordered" evidence="1">
    <location>
        <begin position="1127"/>
        <end position="1192"/>
    </location>
</feature>
<feature type="region of interest" description="Disordered" evidence="1">
    <location>
        <begin position="634"/>
        <end position="671"/>
    </location>
</feature>
<sequence>MNDEAVSAPQGEQPDEAEIQSGGDLGGEDVTSPKCSEGADELIGSASMLEEEEQQQGEEDGGAAKENANAGDDPLHPSSINACTSDENKGGELPLMGEDPTQAWGVDTGGNYPPSKEEPNSVHVEEGLIGNNSIYNNSPYVSHSGEVGLNQLGINQMADASSSHVYSETGEGAPAASADWTKANGEDAQGGIPLNGAAHEEGGAKGEEVNPPGSVHADQGAHAKQEQQPHQPLPHQPLPQQPLPHQPPPHQPVCMRPSNTYVRNIVKKQPANMKNSIHNLNFLNVNSMTFDPSYCSEGANVFLGSPNGGAADGDDGMVIKNARLPSGATMAYSSDIAEEDLHHIYSLLNGELTRSPHNDKEIHRVKDEMISLHRNNPTELLTLQRCYANVRANRKLIDVLFGFLGGGSVGGHTKWDSSFSQGAALNYLSYETVNNMHQVWRQDVAGVGAAQRNAFPFSGFDCSGGQERGGAQNWGREKKKKKHIGGGAASECADLRGDPLTSGGVAGLAAGVAGAGVCPPNQWNAPSNQWNAPSNQWNAPSNQWNVPPQEAHPLGGVGPWASPPAMVYGKHGEAERTMGGNPPWGASGVKEYHPPYGQTFQWLNQSVETKNEKYKGSPMDVGYYNCLSEDRSSLDWGKPGEGPKGNPHQQQQQQQQQPQQQQQQQPQQQQPQQPLSSVYKCVSCKRVCTHVYYILKPNSVKKISYGVLDKCVWCNACFNSSKYPSILNRSNFVKVNIPYSFLGKDWSVTEIERLIDGISKYKNNWEKISESIGTKSAYECIFKFTSMPLSNPFFDIDNLLNINNVSFKSFKQNNTLLSLLSFICNYISPYIGAYAAKKIVDFILNKQRECVARAREREECKEREDHEERKTREQWEKRENPDVQTGEVKVESFEGDQDGGEPRGEDNPPAAAPKGEDPTEANSTDEKPAGAEGEGASEPKPNGEDLPEPQPNGEDLPEPPLNEGTPPEANQMPTIAEGQHDELSKTGSQGAAPMLSEGVEVVAAQQAVEAADAAEVADAAHASHADVKAEGDDPNAPGGNPEFVPLNVNLPPKDSASSTYILNEKDMQEIHNTIINASKKRARQLADLERHNIRKLLKELAVISTRKVKLKLKQYQYLQNYFDSQNQQMERKRARHGDEDRAEANEQNSANEQSEEKWHHPQSEQNGQDAPDALDAQGQGEPHGPDASQMAL</sequence>
<evidence type="ECO:0000259" key="3">
    <source>
        <dbReference type="PROSITE" id="PS51293"/>
    </source>
</evidence>
<feature type="compositionally biased region" description="Basic and acidic residues" evidence="1">
    <location>
        <begin position="198"/>
        <end position="208"/>
    </location>
</feature>
<evidence type="ECO:0000313" key="4">
    <source>
        <dbReference type="EMBL" id="VUZ98957.1"/>
    </source>
</evidence>
<evidence type="ECO:0000313" key="5">
    <source>
        <dbReference type="Proteomes" id="UP000220605"/>
    </source>
</evidence>
<dbReference type="SUPFAM" id="SSF46689">
    <property type="entry name" value="Homeodomain-like"/>
    <property type="match status" value="1"/>
</dbReference>
<dbReference type="PROSITE" id="PS51293">
    <property type="entry name" value="SANT"/>
    <property type="match status" value="1"/>
</dbReference>
<feature type="region of interest" description="Disordered" evidence="1">
    <location>
        <begin position="1015"/>
        <end position="1039"/>
    </location>
</feature>
<dbReference type="InterPro" id="IPR032451">
    <property type="entry name" value="SMARCC_C"/>
</dbReference>
<dbReference type="OrthoDB" id="118550at2759"/>
<dbReference type="VEuPathDB" id="PlasmoDB:PVW1_140049700"/>
<dbReference type="Gene3D" id="1.10.10.60">
    <property type="entry name" value="Homeodomain-like"/>
    <property type="match status" value="1"/>
</dbReference>
<dbReference type="PROSITE" id="PS50090">
    <property type="entry name" value="MYB_LIKE"/>
    <property type="match status" value="1"/>
</dbReference>
<feature type="compositionally biased region" description="Basic and acidic residues" evidence="1">
    <location>
        <begin position="1021"/>
        <end position="1031"/>
    </location>
</feature>
<organism evidence="4 5">
    <name type="scientific">Plasmodium vivax</name>
    <name type="common">malaria parasite P. vivax</name>
    <dbReference type="NCBI Taxonomy" id="5855"/>
    <lineage>
        <taxon>Eukaryota</taxon>
        <taxon>Sar</taxon>
        <taxon>Alveolata</taxon>
        <taxon>Apicomplexa</taxon>
        <taxon>Aconoidasida</taxon>
        <taxon>Haemosporida</taxon>
        <taxon>Plasmodiidae</taxon>
        <taxon>Plasmodium</taxon>
        <taxon>Plasmodium (Plasmodium)</taxon>
    </lineage>
</organism>
<evidence type="ECO:0000256" key="1">
    <source>
        <dbReference type="SAM" id="MobiDB-lite"/>
    </source>
</evidence>
<accession>A0A565A3A4</accession>
<feature type="compositionally biased region" description="Acidic residues" evidence="1">
    <location>
        <begin position="49"/>
        <end position="61"/>
    </location>
</feature>
<feature type="domain" description="Myb-like" evidence="2">
    <location>
        <begin position="746"/>
        <end position="788"/>
    </location>
</feature>
<proteinExistence type="predicted"/>
<dbReference type="CDD" id="cd00167">
    <property type="entry name" value="SANT"/>
    <property type="match status" value="1"/>
</dbReference>
<dbReference type="VEuPathDB" id="PlasmoDB:PVP01_1443400"/>
<feature type="domain" description="SANT" evidence="3">
    <location>
        <begin position="744"/>
        <end position="792"/>
    </location>
</feature>
<dbReference type="InterPro" id="IPR009057">
    <property type="entry name" value="Homeodomain-like_sf"/>
</dbReference>
<gene>
    <name evidence="4" type="ORF">PVP01_1443400</name>
</gene>
<dbReference type="InterPro" id="IPR001005">
    <property type="entry name" value="SANT/Myb"/>
</dbReference>
<dbReference type="Pfam" id="PF16495">
    <property type="entry name" value="SWIRM-assoc_1"/>
    <property type="match status" value="1"/>
</dbReference>
<feature type="region of interest" description="Disordered" evidence="1">
    <location>
        <begin position="183"/>
        <end position="253"/>
    </location>
</feature>
<feature type="compositionally biased region" description="Basic and acidic residues" evidence="1">
    <location>
        <begin position="115"/>
        <end position="125"/>
    </location>
</feature>
<evidence type="ECO:0000259" key="2">
    <source>
        <dbReference type="PROSITE" id="PS50090"/>
    </source>
</evidence>
<dbReference type="AlphaFoldDB" id="A0A565A3A4"/>
<dbReference type="SUPFAM" id="SSF81995">
    <property type="entry name" value="beta-sandwich domain of Sec23/24"/>
    <property type="match status" value="1"/>
</dbReference>
<dbReference type="SMART" id="SM00717">
    <property type="entry name" value="SANT"/>
    <property type="match status" value="1"/>
</dbReference>
<dbReference type="Proteomes" id="UP000220605">
    <property type="component" value="Chromosome 14"/>
</dbReference>
<dbReference type="Pfam" id="PF00249">
    <property type="entry name" value="Myb_DNA-binding"/>
    <property type="match status" value="1"/>
</dbReference>
<dbReference type="VEuPathDB" id="PlasmoDB:PVX_123890"/>
<feature type="region of interest" description="Disordered" evidence="1">
    <location>
        <begin position="1"/>
        <end position="125"/>
    </location>
</feature>
<feature type="region of interest" description="Disordered" evidence="1">
    <location>
        <begin position="856"/>
        <end position="994"/>
    </location>
</feature>
<feature type="compositionally biased region" description="Pro residues" evidence="1">
    <location>
        <begin position="231"/>
        <end position="251"/>
    </location>
</feature>
<reference evidence="5" key="1">
    <citation type="submission" date="2016-07" db="EMBL/GenBank/DDBJ databases">
        <authorList>
            <consortium name="Pathogen Informatics"/>
        </authorList>
    </citation>
    <scope>NUCLEOTIDE SEQUENCE [LARGE SCALE GENOMIC DNA]</scope>
</reference>
<dbReference type="EMBL" id="LT635625">
    <property type="protein sequence ID" value="VUZ98957.1"/>
    <property type="molecule type" value="Genomic_DNA"/>
</dbReference>
<name>A0A565A3A4_PLAVI</name>